<proteinExistence type="predicted"/>
<dbReference type="AlphaFoldDB" id="A0A1X7SXC7"/>
<sequence length="151" mass="16152">MISALSIIMFFVAIFLLFLSPVLSAATDIYVSSSDGINNTSCWTGGVQTPCATLDLAIQGAATAQGRGRGGGGGKPGIIIYLLPGTYTATVLEQRLISNNVSIISMRNENEPIVPRSLSAVEYSHCLMNLNVQFINLTLLGPTKYFNTFEN</sequence>
<evidence type="ECO:0000313" key="2">
    <source>
        <dbReference type="EnsemblMetazoa" id="Aqu2.1.06789_001"/>
    </source>
</evidence>
<evidence type="ECO:0000256" key="1">
    <source>
        <dbReference type="SAM" id="SignalP"/>
    </source>
</evidence>
<reference evidence="2" key="1">
    <citation type="submission" date="2017-05" db="UniProtKB">
        <authorList>
            <consortium name="EnsemblMetazoa"/>
        </authorList>
    </citation>
    <scope>IDENTIFICATION</scope>
</reference>
<dbReference type="SUPFAM" id="SSF51126">
    <property type="entry name" value="Pectin lyase-like"/>
    <property type="match status" value="1"/>
</dbReference>
<keyword evidence="1" id="KW-0732">Signal</keyword>
<protein>
    <recommendedName>
        <fullName evidence="3">Pectate lyase superfamily protein domain-containing protein</fullName>
    </recommendedName>
</protein>
<organism evidence="2">
    <name type="scientific">Amphimedon queenslandica</name>
    <name type="common">Sponge</name>
    <dbReference type="NCBI Taxonomy" id="400682"/>
    <lineage>
        <taxon>Eukaryota</taxon>
        <taxon>Metazoa</taxon>
        <taxon>Porifera</taxon>
        <taxon>Demospongiae</taxon>
        <taxon>Heteroscleromorpha</taxon>
        <taxon>Haplosclerida</taxon>
        <taxon>Niphatidae</taxon>
        <taxon>Amphimedon</taxon>
    </lineage>
</organism>
<accession>A0A1X7SXC7</accession>
<evidence type="ECO:0008006" key="3">
    <source>
        <dbReference type="Google" id="ProtNLM"/>
    </source>
</evidence>
<dbReference type="InParanoid" id="A0A1X7SXC7"/>
<dbReference type="InterPro" id="IPR011050">
    <property type="entry name" value="Pectin_lyase_fold/virulence"/>
</dbReference>
<feature type="signal peptide" evidence="1">
    <location>
        <begin position="1"/>
        <end position="24"/>
    </location>
</feature>
<name>A0A1X7SXC7_AMPQE</name>
<dbReference type="EnsemblMetazoa" id="Aqu2.1.06789_001">
    <property type="protein sequence ID" value="Aqu2.1.06789_001"/>
    <property type="gene ID" value="Aqu2.1.06789"/>
</dbReference>
<feature type="chain" id="PRO_5012756042" description="Pectate lyase superfamily protein domain-containing protein" evidence="1">
    <location>
        <begin position="25"/>
        <end position="151"/>
    </location>
</feature>